<gene>
    <name evidence="1" type="ORF">DPMN_011954</name>
</gene>
<accession>A0A9D4N1H9</accession>
<proteinExistence type="predicted"/>
<comment type="caution">
    <text evidence="1">The sequence shown here is derived from an EMBL/GenBank/DDBJ whole genome shotgun (WGS) entry which is preliminary data.</text>
</comment>
<evidence type="ECO:0000313" key="1">
    <source>
        <dbReference type="EMBL" id="KAH3887932.1"/>
    </source>
</evidence>
<evidence type="ECO:0000313" key="2">
    <source>
        <dbReference type="Proteomes" id="UP000828390"/>
    </source>
</evidence>
<dbReference type="Proteomes" id="UP000828390">
    <property type="component" value="Unassembled WGS sequence"/>
</dbReference>
<protein>
    <submittedName>
        <fullName evidence="1">Uncharacterized protein</fullName>
    </submittedName>
</protein>
<name>A0A9D4N1H9_DREPO</name>
<reference evidence="1" key="2">
    <citation type="submission" date="2020-11" db="EMBL/GenBank/DDBJ databases">
        <authorList>
            <person name="McCartney M.A."/>
            <person name="Auch B."/>
            <person name="Kono T."/>
            <person name="Mallez S."/>
            <person name="Becker A."/>
            <person name="Gohl D.M."/>
            <person name="Silverstein K.A.T."/>
            <person name="Koren S."/>
            <person name="Bechman K.B."/>
            <person name="Herman A."/>
            <person name="Abrahante J.E."/>
            <person name="Garbe J."/>
        </authorList>
    </citation>
    <scope>NUCLEOTIDE SEQUENCE</scope>
    <source>
        <strain evidence="1">Duluth1</strain>
        <tissue evidence="1">Whole animal</tissue>
    </source>
</reference>
<reference evidence="1" key="1">
    <citation type="journal article" date="2019" name="bioRxiv">
        <title>The Genome of the Zebra Mussel, Dreissena polymorpha: A Resource for Invasive Species Research.</title>
        <authorList>
            <person name="McCartney M.A."/>
            <person name="Auch B."/>
            <person name="Kono T."/>
            <person name="Mallez S."/>
            <person name="Zhang Y."/>
            <person name="Obille A."/>
            <person name="Becker A."/>
            <person name="Abrahante J.E."/>
            <person name="Garbe J."/>
            <person name="Badalamenti J.P."/>
            <person name="Herman A."/>
            <person name="Mangelson H."/>
            <person name="Liachko I."/>
            <person name="Sullivan S."/>
            <person name="Sone E.D."/>
            <person name="Koren S."/>
            <person name="Silverstein K.A.T."/>
            <person name="Beckman K.B."/>
            <person name="Gohl D.M."/>
        </authorList>
    </citation>
    <scope>NUCLEOTIDE SEQUENCE</scope>
    <source>
        <strain evidence="1">Duluth1</strain>
        <tissue evidence="1">Whole animal</tissue>
    </source>
</reference>
<dbReference type="EMBL" id="JAIWYP010000001">
    <property type="protein sequence ID" value="KAH3887932.1"/>
    <property type="molecule type" value="Genomic_DNA"/>
</dbReference>
<keyword evidence="2" id="KW-1185">Reference proteome</keyword>
<sequence length="70" mass="7578">MIHPAAAHLQPHSTHSVYRTVSHTKATTQMLTLRLPCGLIMADAQNARNRLILPAPTVTTSGRGAPAIRR</sequence>
<organism evidence="1 2">
    <name type="scientific">Dreissena polymorpha</name>
    <name type="common">Zebra mussel</name>
    <name type="synonym">Mytilus polymorpha</name>
    <dbReference type="NCBI Taxonomy" id="45954"/>
    <lineage>
        <taxon>Eukaryota</taxon>
        <taxon>Metazoa</taxon>
        <taxon>Spiralia</taxon>
        <taxon>Lophotrochozoa</taxon>
        <taxon>Mollusca</taxon>
        <taxon>Bivalvia</taxon>
        <taxon>Autobranchia</taxon>
        <taxon>Heteroconchia</taxon>
        <taxon>Euheterodonta</taxon>
        <taxon>Imparidentia</taxon>
        <taxon>Neoheterodontei</taxon>
        <taxon>Myida</taxon>
        <taxon>Dreissenoidea</taxon>
        <taxon>Dreissenidae</taxon>
        <taxon>Dreissena</taxon>
    </lineage>
</organism>
<dbReference type="AlphaFoldDB" id="A0A9D4N1H9"/>